<dbReference type="EMBL" id="CAJNAQ010000005">
    <property type="protein sequence ID" value="CAE6496455.1"/>
    <property type="molecule type" value="Genomic_DNA"/>
</dbReference>
<reference evidence="2" key="1">
    <citation type="submission" date="2021-02" db="EMBL/GenBank/DDBJ databases">
        <authorList>
            <person name="Han P."/>
        </authorList>
    </citation>
    <scope>NUCLEOTIDE SEQUENCE</scope>
    <source>
        <strain evidence="2">Candidatus Nitrosotenuis uzonensis 5A</strain>
    </source>
</reference>
<dbReference type="Pfam" id="PF09376">
    <property type="entry name" value="NurA"/>
    <property type="match status" value="1"/>
</dbReference>
<evidence type="ECO:0000313" key="2">
    <source>
        <dbReference type="EMBL" id="CAE6496455.1"/>
    </source>
</evidence>
<dbReference type="Proteomes" id="UP000655759">
    <property type="component" value="Unassembled WGS sequence"/>
</dbReference>
<evidence type="ECO:0000313" key="3">
    <source>
        <dbReference type="Proteomes" id="UP000655759"/>
    </source>
</evidence>
<dbReference type="AlphaFoldDB" id="A0A812F7E9"/>
<name>A0A812F7E9_9ARCH</name>
<feature type="domain" description="NurA" evidence="1">
    <location>
        <begin position="53"/>
        <end position="188"/>
    </location>
</feature>
<protein>
    <recommendedName>
        <fullName evidence="1">NurA domain-containing protein</fullName>
    </recommendedName>
</protein>
<evidence type="ECO:0000259" key="1">
    <source>
        <dbReference type="Pfam" id="PF09376"/>
    </source>
</evidence>
<comment type="caution">
    <text evidence="2">The sequence shown here is derived from an EMBL/GenBank/DDBJ whole genome shotgun (WGS) entry which is preliminary data.</text>
</comment>
<dbReference type="RefSeq" id="WP_205099591.1">
    <property type="nucleotide sequence ID" value="NZ_CAJNAQ010000005.1"/>
</dbReference>
<proteinExistence type="predicted"/>
<accession>A0A812F7E9</accession>
<dbReference type="InterPro" id="IPR018977">
    <property type="entry name" value="NurA_domain"/>
</dbReference>
<sequence>MAENPVRSLIENLGKELTQKPPSDRLFPYGKVQGKVITPENFMQILETTKPRKIAFVDGGDGILEESPNFMIILNRVYFSIFEGKKRISASKLKQRIEFFSYVVSEVRDNEDKKTVSYNTKLFPYSKSDLTYLPDETDLEYKTDNTNVLQESRLVSLSRRFAEWSLAEKVASEELNEGDILIMDGSLQTGYKNESKYASRLYDSAQKRGVIVCGLTKSSRLIMESGEPLLARIQEIAENVPFKTWFVEIADMASSDNRGHMLAAKFHPKSKHVFRFEILRDQFNRMDDLEKNDVLASIAANSHDLAMPGYPYGSIDADRFAQVRKNELEMYRGLMVAEMTKVAEWKRLQKYTLTTKFHDDLNLVTS</sequence>
<gene>
    <name evidence="2" type="ORF">NUZ5A_50539</name>
</gene>
<organism evidence="2 3">
    <name type="scientific">Candidatus Nitrosotenuis uzonensis</name>
    <dbReference type="NCBI Taxonomy" id="1407055"/>
    <lineage>
        <taxon>Archaea</taxon>
        <taxon>Nitrososphaerota</taxon>
        <taxon>Candidatus Nitrosotenuis</taxon>
    </lineage>
</organism>